<dbReference type="KEGG" id="psab:PSAB_23485"/>
<dbReference type="Pfam" id="PF05368">
    <property type="entry name" value="NmrA"/>
    <property type="match status" value="1"/>
</dbReference>
<dbReference type="InterPro" id="IPR036291">
    <property type="entry name" value="NAD(P)-bd_dom_sf"/>
</dbReference>
<proteinExistence type="predicted"/>
<dbReference type="PANTHER" id="PTHR47129:SF1">
    <property type="entry name" value="NMRA-LIKE DOMAIN-CONTAINING PROTEIN"/>
    <property type="match status" value="1"/>
</dbReference>
<organism evidence="2 3">
    <name type="scientific">Paenibacillus sabinae T27</name>
    <dbReference type="NCBI Taxonomy" id="1268072"/>
    <lineage>
        <taxon>Bacteria</taxon>
        <taxon>Bacillati</taxon>
        <taxon>Bacillota</taxon>
        <taxon>Bacilli</taxon>
        <taxon>Bacillales</taxon>
        <taxon>Paenibacillaceae</taxon>
        <taxon>Paenibacillus</taxon>
    </lineage>
</organism>
<dbReference type="HOGENOM" id="CLU_007383_10_4_9"/>
<dbReference type="Gene3D" id="3.40.50.720">
    <property type="entry name" value="NAD(P)-binding Rossmann-like Domain"/>
    <property type="match status" value="1"/>
</dbReference>
<sequence length="288" mass="30294">MKIALTGATGHFGSIVAEFLLESVPAGDLVVSVRNPEKAASLKARGAQVRHGDFDAPETLDAAFAGVDRLLIVSADGDNETRIRQHTAAVDAAKRAGVGFIAYTSVSNADESGLFLAEVHRITEKAIRESGIPYSFLRNNWYLENETGSIQAALGGAPWVTSAGSGKTGWAVRRDYAQAAAAVLTGEGHENTVYELAGRPKTQEELAAAVADALGREVPVLQVDDETYAGIMSEAGVPEAVLPILLGIQRGIREGAIDIESGDLEKLLNRPATPLAEGIRAIIGQLKA</sequence>
<gene>
    <name evidence="2" type="ORF">PSAB_23485</name>
</gene>
<dbReference type="RefSeq" id="WP_025337028.1">
    <property type="nucleotide sequence ID" value="NZ_CP004078.1"/>
</dbReference>
<dbReference type="Proteomes" id="UP000019772">
    <property type="component" value="Chromosome"/>
</dbReference>
<dbReference type="InterPro" id="IPR008030">
    <property type="entry name" value="NmrA-like"/>
</dbReference>
<dbReference type="EMBL" id="CP004078">
    <property type="protein sequence ID" value="AHV99584.1"/>
    <property type="molecule type" value="Genomic_DNA"/>
</dbReference>
<feature type="domain" description="NmrA-like" evidence="1">
    <location>
        <begin position="2"/>
        <end position="239"/>
    </location>
</feature>
<accession>X5A6Z8</accession>
<dbReference type="CDD" id="cd05269">
    <property type="entry name" value="TMR_SDR_a"/>
    <property type="match status" value="1"/>
</dbReference>
<reference evidence="2 3" key="1">
    <citation type="journal article" date="2014" name="PLoS Genet.">
        <title>Comparative Genomic Analysis of N2-Fixing and Non-N2-Fixing Paenibacillus spp.: Organization, Evolution and Expression of the Nitrogen Fixation Genes.</title>
        <authorList>
            <person name="Xie J.B."/>
            <person name="Du Z."/>
            <person name="Bai L."/>
            <person name="Tian C."/>
            <person name="Zhang Y."/>
            <person name="Xie J.Y."/>
            <person name="Wang T."/>
            <person name="Liu X."/>
            <person name="Chen X."/>
            <person name="Cheng Q."/>
            <person name="Chen S."/>
            <person name="Li J."/>
        </authorList>
    </citation>
    <scope>NUCLEOTIDE SEQUENCE [LARGE SCALE GENOMIC DNA]</scope>
    <source>
        <strain evidence="2 3">T27</strain>
    </source>
</reference>
<evidence type="ECO:0000313" key="2">
    <source>
        <dbReference type="EMBL" id="AHV99584.1"/>
    </source>
</evidence>
<keyword evidence="3" id="KW-1185">Reference proteome</keyword>
<dbReference type="eggNOG" id="COG0702">
    <property type="taxonomic scope" value="Bacteria"/>
</dbReference>
<dbReference type="SUPFAM" id="SSF51735">
    <property type="entry name" value="NAD(P)-binding Rossmann-fold domains"/>
    <property type="match status" value="1"/>
</dbReference>
<dbReference type="OrthoDB" id="152510at2"/>
<evidence type="ECO:0000313" key="3">
    <source>
        <dbReference type="Proteomes" id="UP000019772"/>
    </source>
</evidence>
<evidence type="ECO:0000259" key="1">
    <source>
        <dbReference type="Pfam" id="PF05368"/>
    </source>
</evidence>
<dbReference type="PANTHER" id="PTHR47129">
    <property type="entry name" value="QUINONE OXIDOREDUCTASE 2"/>
    <property type="match status" value="1"/>
</dbReference>
<protein>
    <recommendedName>
        <fullName evidence="1">NmrA-like domain-containing protein</fullName>
    </recommendedName>
</protein>
<name>X5A6Z8_9BACL</name>
<dbReference type="PATRIC" id="fig|1268072.3.peg.4846"/>
<dbReference type="Gene3D" id="3.90.25.10">
    <property type="entry name" value="UDP-galactose 4-epimerase, domain 1"/>
    <property type="match status" value="1"/>
</dbReference>
<dbReference type="InterPro" id="IPR052718">
    <property type="entry name" value="NmrA-type_oxidoreductase"/>
</dbReference>
<dbReference type="AlphaFoldDB" id="X5A6Z8"/>
<dbReference type="STRING" id="1268072.PSAB_23485"/>